<dbReference type="RefSeq" id="WP_104709834.1">
    <property type="nucleotide sequence ID" value="NZ_PTRA01000001.1"/>
</dbReference>
<feature type="signal peptide" evidence="1">
    <location>
        <begin position="1"/>
        <end position="30"/>
    </location>
</feature>
<gene>
    <name evidence="3" type="ORF">C5O19_02920</name>
</gene>
<accession>A0A2S7ILL1</accession>
<comment type="caution">
    <text evidence="3">The sequence shown here is derived from an EMBL/GenBank/DDBJ whole genome shotgun (WGS) entry which is preliminary data.</text>
</comment>
<dbReference type="Pfam" id="PF10988">
    <property type="entry name" value="DUF2807"/>
    <property type="match status" value="1"/>
</dbReference>
<evidence type="ECO:0000313" key="3">
    <source>
        <dbReference type="EMBL" id="PQA58633.1"/>
    </source>
</evidence>
<proteinExistence type="predicted"/>
<protein>
    <submittedName>
        <fullName evidence="3">DUF2807 domain-containing protein</fullName>
    </submittedName>
</protein>
<feature type="chain" id="PRO_5015399520" evidence="1">
    <location>
        <begin position="31"/>
        <end position="237"/>
    </location>
</feature>
<reference evidence="4" key="1">
    <citation type="submission" date="2018-02" db="EMBL/GenBank/DDBJ databases">
        <title>Genome sequencing of Solimonas sp. HR-BB.</title>
        <authorList>
            <person name="Lee Y."/>
            <person name="Jeon C.O."/>
        </authorList>
    </citation>
    <scope>NUCLEOTIDE SEQUENCE [LARGE SCALE GENOMIC DNA]</scope>
    <source>
        <strain evidence="4">HR-U</strain>
    </source>
</reference>
<organism evidence="3 4">
    <name type="scientific">Siphonobacter curvatus</name>
    <dbReference type="NCBI Taxonomy" id="2094562"/>
    <lineage>
        <taxon>Bacteria</taxon>
        <taxon>Pseudomonadati</taxon>
        <taxon>Bacteroidota</taxon>
        <taxon>Cytophagia</taxon>
        <taxon>Cytophagales</taxon>
        <taxon>Cytophagaceae</taxon>
        <taxon>Siphonobacter</taxon>
    </lineage>
</organism>
<keyword evidence="4" id="KW-1185">Reference proteome</keyword>
<dbReference type="EMBL" id="PTRA01000001">
    <property type="protein sequence ID" value="PQA58633.1"/>
    <property type="molecule type" value="Genomic_DNA"/>
</dbReference>
<evidence type="ECO:0000313" key="4">
    <source>
        <dbReference type="Proteomes" id="UP000239590"/>
    </source>
</evidence>
<dbReference type="OrthoDB" id="980382at2"/>
<keyword evidence="1" id="KW-0732">Signal</keyword>
<evidence type="ECO:0000256" key="1">
    <source>
        <dbReference type="SAM" id="SignalP"/>
    </source>
</evidence>
<dbReference type="Proteomes" id="UP000239590">
    <property type="component" value="Unassembled WGS sequence"/>
</dbReference>
<sequence>MKPAKAVMHTKFLTSVFFFLSLLVATTVGAQTRKTFNLSNFDRLDLGSAFIIDVKPGNFKVEVEGEQKDLDELEANVSSGQLRIRYREMHRRSNNRQRVHVHITMPALTGVRFSGASQAKVSGFGSQNRMNIDISGASQVSIDTRAKQVQMDLSGASQVTLNGNAESLDGKISGATIFKGEEFKVGQANVNVSGASSARIYVTEKLLADASGASQVRYRGHPSVTANTSGASQVSNE</sequence>
<dbReference type="Gene3D" id="2.160.20.120">
    <property type="match status" value="1"/>
</dbReference>
<name>A0A2S7ILL1_9BACT</name>
<dbReference type="InterPro" id="IPR021255">
    <property type="entry name" value="DUF2807"/>
</dbReference>
<dbReference type="AlphaFoldDB" id="A0A2S7ILL1"/>
<evidence type="ECO:0000259" key="2">
    <source>
        <dbReference type="Pfam" id="PF10988"/>
    </source>
</evidence>
<feature type="domain" description="Putative auto-transporter adhesin head GIN" evidence="2">
    <location>
        <begin position="40"/>
        <end position="222"/>
    </location>
</feature>